<name>A0A914YXZ2_9BILA</name>
<evidence type="ECO:0000313" key="2">
    <source>
        <dbReference type="WBParaSite" id="PSU_v2.g5372.t1"/>
    </source>
</evidence>
<keyword evidence="1" id="KW-1185">Reference proteome</keyword>
<sequence length="275" mass="32131">MDKICKFEAVMDHVYGKYSSSSWRPKAFKKSHPRYLWTDAFGVCNYLTLFQKTKNENFLKQAEILINEVHNILGKTRDGSKRLNNISTEDHPLNGGLRIGKPDSEGAGMSSDGQYFHYLTKWMFALNRMALISKNEKYNKWGIELVQAIHWKFCSKDKQRMFWKMSIDLSKALVNSEGGLDTFDGLTMYLILQNTQKNFDKFENMNQEQKSDWEEKNLKPEIEHMKLLVAVRYKGYSTNDSLDGGEALWLSHFFPEFDYAKQLKISSSFSFRIFV</sequence>
<reference evidence="2" key="1">
    <citation type="submission" date="2022-11" db="UniProtKB">
        <authorList>
            <consortium name="WormBaseParasite"/>
        </authorList>
    </citation>
    <scope>IDENTIFICATION</scope>
</reference>
<accession>A0A914YXZ2</accession>
<protein>
    <submittedName>
        <fullName evidence="2">Alpha-1,2-Mannosidase</fullName>
    </submittedName>
</protein>
<dbReference type="AlphaFoldDB" id="A0A914YXZ2"/>
<proteinExistence type="predicted"/>
<organism evidence="1 2">
    <name type="scientific">Panagrolaimus superbus</name>
    <dbReference type="NCBI Taxonomy" id="310955"/>
    <lineage>
        <taxon>Eukaryota</taxon>
        <taxon>Metazoa</taxon>
        <taxon>Ecdysozoa</taxon>
        <taxon>Nematoda</taxon>
        <taxon>Chromadorea</taxon>
        <taxon>Rhabditida</taxon>
        <taxon>Tylenchina</taxon>
        <taxon>Panagrolaimomorpha</taxon>
        <taxon>Panagrolaimoidea</taxon>
        <taxon>Panagrolaimidae</taxon>
        <taxon>Panagrolaimus</taxon>
    </lineage>
</organism>
<evidence type="ECO:0000313" key="1">
    <source>
        <dbReference type="Proteomes" id="UP000887577"/>
    </source>
</evidence>
<dbReference type="Proteomes" id="UP000887577">
    <property type="component" value="Unplaced"/>
</dbReference>
<dbReference type="WBParaSite" id="PSU_v2.g5372.t1">
    <property type="protein sequence ID" value="PSU_v2.g5372.t1"/>
    <property type="gene ID" value="PSU_v2.g5372"/>
</dbReference>